<accession>A0A9P4QQF8</accession>
<keyword evidence="2" id="KW-0378">Hydrolase</keyword>
<dbReference type="PANTHER" id="PTHR38792">
    <property type="entry name" value="BNR/ASP-BOX REPEAT DOMAIN PROTEIN (AFU_ORTHOLOGUE AFUA_7G06430)-RELATED"/>
    <property type="match status" value="1"/>
</dbReference>
<dbReference type="GO" id="GO:0016787">
    <property type="term" value="F:hydrolase activity"/>
    <property type="evidence" value="ECO:0007669"/>
    <property type="project" value="UniProtKB-KW"/>
</dbReference>
<name>A0A9P4QQF8_9PLEO</name>
<evidence type="ECO:0000256" key="1">
    <source>
        <dbReference type="SAM" id="SignalP"/>
    </source>
</evidence>
<dbReference type="Gene3D" id="2.120.10.10">
    <property type="match status" value="1"/>
</dbReference>
<dbReference type="SUPFAM" id="SSF50939">
    <property type="entry name" value="Sialidases"/>
    <property type="match status" value="1"/>
</dbReference>
<proteinExistence type="predicted"/>
<dbReference type="CDD" id="cd15482">
    <property type="entry name" value="Sialidase_non-viral"/>
    <property type="match status" value="1"/>
</dbReference>
<organism evidence="2 3">
    <name type="scientific">Polyplosphaeria fusca</name>
    <dbReference type="NCBI Taxonomy" id="682080"/>
    <lineage>
        <taxon>Eukaryota</taxon>
        <taxon>Fungi</taxon>
        <taxon>Dikarya</taxon>
        <taxon>Ascomycota</taxon>
        <taxon>Pezizomycotina</taxon>
        <taxon>Dothideomycetes</taxon>
        <taxon>Pleosporomycetidae</taxon>
        <taxon>Pleosporales</taxon>
        <taxon>Tetraplosphaeriaceae</taxon>
        <taxon>Polyplosphaeria</taxon>
    </lineage>
</organism>
<dbReference type="PANTHER" id="PTHR38792:SF1">
    <property type="entry name" value="BNR_ASP-BOX REPEAT PROTEIN"/>
    <property type="match status" value="1"/>
</dbReference>
<dbReference type="AlphaFoldDB" id="A0A9P4QQF8"/>
<feature type="signal peptide" evidence="1">
    <location>
        <begin position="1"/>
        <end position="18"/>
    </location>
</feature>
<keyword evidence="3" id="KW-1185">Reference proteome</keyword>
<feature type="chain" id="PRO_5040322063" evidence="1">
    <location>
        <begin position="19"/>
        <end position="402"/>
    </location>
</feature>
<sequence>MAALLLLPLASLLLGAGASTVQPVTISDIAAAKRAPSPGAFSFFSNHTIYSPKGNETVGYPRVTELSDGSLLATCTLSLRFPQFFPIFKSTDGGASWEWISSDPDDGSPLGLGAQPALLQTSKKFGDYPSGTVLAAGNRMSFDSTNIDLYASTDKGKTWSFVTTIAQGGPPTTKNGGSSIWEPFLMEYNSEVIAYYSDSRDQKHGQKLSHQTSTNLEEWNDAVDDAAYSIYADRPGMTVISYIPPLGQYMLVYEYGRGNRTKGGNRFPDVYKLAADPRAFASAPPLDIEAADSRSNASKILEPGSAPYVVWSPAGGANGTIIMTDANHKKLFINTRGGDAGAWETRDVPQKAGYARALHVMTKYPDHLMIFGAGPYRAKRGEPFSLSVVNVTELVGQGLGKR</sequence>
<dbReference type="Proteomes" id="UP000799444">
    <property type="component" value="Unassembled WGS sequence"/>
</dbReference>
<comment type="caution">
    <text evidence="2">The sequence shown here is derived from an EMBL/GenBank/DDBJ whole genome shotgun (WGS) entry which is preliminary data.</text>
</comment>
<dbReference type="EMBL" id="ML996210">
    <property type="protein sequence ID" value="KAF2730779.1"/>
    <property type="molecule type" value="Genomic_DNA"/>
</dbReference>
<dbReference type="InterPro" id="IPR036278">
    <property type="entry name" value="Sialidase_sf"/>
</dbReference>
<gene>
    <name evidence="2" type="ORF">EJ04DRAFT_585150</name>
</gene>
<evidence type="ECO:0000313" key="3">
    <source>
        <dbReference type="Proteomes" id="UP000799444"/>
    </source>
</evidence>
<protein>
    <submittedName>
        <fullName evidence="2">Glycoside hydrolase family 93 protein</fullName>
    </submittedName>
</protein>
<reference evidence="2" key="1">
    <citation type="journal article" date="2020" name="Stud. Mycol.">
        <title>101 Dothideomycetes genomes: a test case for predicting lifestyles and emergence of pathogens.</title>
        <authorList>
            <person name="Haridas S."/>
            <person name="Albert R."/>
            <person name="Binder M."/>
            <person name="Bloem J."/>
            <person name="Labutti K."/>
            <person name="Salamov A."/>
            <person name="Andreopoulos B."/>
            <person name="Baker S."/>
            <person name="Barry K."/>
            <person name="Bills G."/>
            <person name="Bluhm B."/>
            <person name="Cannon C."/>
            <person name="Castanera R."/>
            <person name="Culley D."/>
            <person name="Daum C."/>
            <person name="Ezra D."/>
            <person name="Gonzalez J."/>
            <person name="Henrissat B."/>
            <person name="Kuo A."/>
            <person name="Liang C."/>
            <person name="Lipzen A."/>
            <person name="Lutzoni F."/>
            <person name="Magnuson J."/>
            <person name="Mondo S."/>
            <person name="Nolan M."/>
            <person name="Ohm R."/>
            <person name="Pangilinan J."/>
            <person name="Park H.-J."/>
            <person name="Ramirez L."/>
            <person name="Alfaro M."/>
            <person name="Sun H."/>
            <person name="Tritt A."/>
            <person name="Yoshinaga Y."/>
            <person name="Zwiers L.-H."/>
            <person name="Turgeon B."/>
            <person name="Goodwin S."/>
            <person name="Spatafora J."/>
            <person name="Crous P."/>
            <person name="Grigoriev I."/>
        </authorList>
    </citation>
    <scope>NUCLEOTIDE SEQUENCE</scope>
    <source>
        <strain evidence="2">CBS 125425</strain>
    </source>
</reference>
<dbReference type="OrthoDB" id="2130735at2759"/>
<evidence type="ECO:0000313" key="2">
    <source>
        <dbReference type="EMBL" id="KAF2730779.1"/>
    </source>
</evidence>
<keyword evidence="1" id="KW-0732">Signal</keyword>